<evidence type="ECO:0000313" key="1">
    <source>
        <dbReference type="EMBL" id="WWQ69604.1"/>
    </source>
</evidence>
<keyword evidence="2" id="KW-1185">Reference proteome</keyword>
<geneLocation type="plasmid" evidence="1 2">
    <name>p1</name>
</geneLocation>
<proteinExistence type="predicted"/>
<protein>
    <submittedName>
        <fullName evidence="1">Uncharacterized protein</fullName>
    </submittedName>
</protein>
<sequence length="45" mass="5068">MNDAPSHARHKPAAQHDPPAPLRRPQRTLTPAEHEVVRRTALLNL</sequence>
<organism evidence="1 2">
    <name type="scientific">Streptomyces citrinus</name>
    <dbReference type="NCBI Taxonomy" id="3118173"/>
    <lineage>
        <taxon>Bacteria</taxon>
        <taxon>Bacillati</taxon>
        <taxon>Actinomycetota</taxon>
        <taxon>Actinomycetes</taxon>
        <taxon>Kitasatosporales</taxon>
        <taxon>Streptomycetaceae</taxon>
        <taxon>Streptomyces</taxon>
    </lineage>
</organism>
<reference evidence="1" key="1">
    <citation type="journal article" date="2025" name="Int. J. Syst. Evol. Microbiol.">
        <title>Streptomyces citrinus sp. nov., with yellow diffusible pigment.</title>
        <authorList>
            <person name="He Y."/>
            <person name="Yang E."/>
            <person name="Xu J."/>
            <person name="Sun Y."/>
            <person name="Sun L."/>
        </authorList>
    </citation>
    <scope>NUCLEOTIDE SEQUENCE</scope>
    <source>
        <strain evidence="1">Q6</strain>
    </source>
</reference>
<name>A0ACD5ARR0_9ACTN</name>
<accession>A0ACD5ARR0</accession>
<evidence type="ECO:0000313" key="2">
    <source>
        <dbReference type="Proteomes" id="UP001432251"/>
    </source>
</evidence>
<keyword evidence="1" id="KW-0614">Plasmid</keyword>
<gene>
    <name evidence="1" type="ORF">V2W30_41320</name>
</gene>
<dbReference type="EMBL" id="CP146023">
    <property type="protein sequence ID" value="WWQ69604.1"/>
    <property type="molecule type" value="Genomic_DNA"/>
</dbReference>
<dbReference type="Proteomes" id="UP001432251">
    <property type="component" value="Plasmid p1"/>
</dbReference>